<feature type="region of interest" description="Disordered" evidence="1">
    <location>
        <begin position="205"/>
        <end position="224"/>
    </location>
</feature>
<protein>
    <recommendedName>
        <fullName evidence="7">TolA protein</fullName>
    </recommendedName>
</protein>
<dbReference type="RefSeq" id="WP_264845942.1">
    <property type="nucleotide sequence ID" value="NZ_BPMA01000016.1"/>
</dbReference>
<evidence type="ECO:0008006" key="7">
    <source>
        <dbReference type="Google" id="ProtNLM"/>
    </source>
</evidence>
<dbReference type="EMBL" id="BQKB01000013">
    <property type="protein sequence ID" value="GJM52504.1"/>
    <property type="molecule type" value="Genomic_DNA"/>
</dbReference>
<sequence>MNKIIFGTLFFLGSFLSVAQPKLGQDWKGGKSGETLETPLGFLNKETQSVNKVLYYIGVDKSDKVVYVETRSTTFKVENYSLSTRFHDFKNYNYTRFFDGWGYYLRLNANWCAYFGKSMPSKASKPLLFFNYNFGKAEGKQILDSNYEEVLAAQLKAEKEKKEKQQQQIQAKQQKKEEYEKAQALAKQKEEEAKKAELERKEELKKGLERRKAEEEAKKKAEEERKQKYAKELAEYNAQKEAERKAKEAERIRKSEEFRTGQKIQNIELAEQTASLSSSGGNIASATASKKSSQLTGGEKLLDGVLQSRIKKSLPDYLNYIAKNKKRTEAYPLVLVNYKDITELSSAELIKIKKINSTTFFKKGHQRTEDFKDKGKNGVIIIKAE</sequence>
<dbReference type="EMBL" id="BQKA01000006">
    <property type="protein sequence ID" value="GJM49353.1"/>
    <property type="molecule type" value="Genomic_DNA"/>
</dbReference>
<evidence type="ECO:0000256" key="1">
    <source>
        <dbReference type="SAM" id="MobiDB-lite"/>
    </source>
</evidence>
<dbReference type="Proteomes" id="UP001207736">
    <property type="component" value="Unassembled WGS sequence"/>
</dbReference>
<organism evidence="3 5">
    <name type="scientific">Capnocytophaga catalasegens</name>
    <dbReference type="NCBI Taxonomy" id="1004260"/>
    <lineage>
        <taxon>Bacteria</taxon>
        <taxon>Pseudomonadati</taxon>
        <taxon>Bacteroidota</taxon>
        <taxon>Flavobacteriia</taxon>
        <taxon>Flavobacteriales</taxon>
        <taxon>Flavobacteriaceae</taxon>
        <taxon>Capnocytophaga</taxon>
    </lineage>
</organism>
<feature type="chain" id="PRO_5043405627" description="TolA protein" evidence="2">
    <location>
        <begin position="20"/>
        <end position="385"/>
    </location>
</feature>
<evidence type="ECO:0000313" key="3">
    <source>
        <dbReference type="EMBL" id="GJM49353.1"/>
    </source>
</evidence>
<evidence type="ECO:0000313" key="6">
    <source>
        <dbReference type="Proteomes" id="UP001208692"/>
    </source>
</evidence>
<accession>A0AAV5AWI7</accession>
<reference evidence="3 6" key="1">
    <citation type="submission" date="2021-11" db="EMBL/GenBank/DDBJ databases">
        <title>Draft genome sequence of Capnocytophaga sp. strain KC07075 isolated from cat oral cavity.</title>
        <authorList>
            <person name="Suzuki M."/>
            <person name="Imaoka K."/>
            <person name="Kimura M."/>
            <person name="Morikawa S."/>
            <person name="Maeda K."/>
        </authorList>
    </citation>
    <scope>NUCLEOTIDE SEQUENCE</scope>
    <source>
        <strain evidence="3">KC07075</strain>
        <strain evidence="4 6">KC07079</strain>
    </source>
</reference>
<feature type="signal peptide" evidence="2">
    <location>
        <begin position="1"/>
        <end position="19"/>
    </location>
</feature>
<keyword evidence="2" id="KW-0732">Signal</keyword>
<name>A0AAV5AWI7_9FLAO</name>
<dbReference type="AlphaFoldDB" id="A0AAV5AWI7"/>
<proteinExistence type="predicted"/>
<keyword evidence="6" id="KW-1185">Reference proteome</keyword>
<evidence type="ECO:0000313" key="5">
    <source>
        <dbReference type="Proteomes" id="UP001207736"/>
    </source>
</evidence>
<comment type="caution">
    <text evidence="3">The sequence shown here is derived from an EMBL/GenBank/DDBJ whole genome shotgun (WGS) entry which is preliminary data.</text>
</comment>
<evidence type="ECO:0000256" key="2">
    <source>
        <dbReference type="SAM" id="SignalP"/>
    </source>
</evidence>
<gene>
    <name evidence="3" type="ORF">RCZ15_03280</name>
    <name evidence="4" type="ORF">RCZ16_08210</name>
</gene>
<evidence type="ECO:0000313" key="4">
    <source>
        <dbReference type="EMBL" id="GJM52504.1"/>
    </source>
</evidence>
<dbReference type="Proteomes" id="UP001208692">
    <property type="component" value="Unassembled WGS sequence"/>
</dbReference>